<sequence length="72" mass="8216">MPNPHPSIPSTANLTDLASPRPPTPSFERKEPKKPDYKSLSDTQHNQSEKAHHRPRSRHIIFKRNTSIPNPT</sequence>
<dbReference type="AlphaFoldDB" id="A0A165UVW9"/>
<evidence type="ECO:0000313" key="2">
    <source>
        <dbReference type="EMBL" id="KZT28777.1"/>
    </source>
</evidence>
<organism evidence="2 3">
    <name type="scientific">Neolentinus lepideus HHB14362 ss-1</name>
    <dbReference type="NCBI Taxonomy" id="1314782"/>
    <lineage>
        <taxon>Eukaryota</taxon>
        <taxon>Fungi</taxon>
        <taxon>Dikarya</taxon>
        <taxon>Basidiomycota</taxon>
        <taxon>Agaricomycotina</taxon>
        <taxon>Agaricomycetes</taxon>
        <taxon>Gloeophyllales</taxon>
        <taxon>Gloeophyllaceae</taxon>
        <taxon>Neolentinus</taxon>
    </lineage>
</organism>
<reference evidence="2 3" key="1">
    <citation type="journal article" date="2016" name="Mol. Biol. Evol.">
        <title>Comparative Genomics of Early-Diverging Mushroom-Forming Fungi Provides Insights into the Origins of Lignocellulose Decay Capabilities.</title>
        <authorList>
            <person name="Nagy L.G."/>
            <person name="Riley R."/>
            <person name="Tritt A."/>
            <person name="Adam C."/>
            <person name="Daum C."/>
            <person name="Floudas D."/>
            <person name="Sun H."/>
            <person name="Yadav J.S."/>
            <person name="Pangilinan J."/>
            <person name="Larsson K.H."/>
            <person name="Matsuura K."/>
            <person name="Barry K."/>
            <person name="Labutti K."/>
            <person name="Kuo R."/>
            <person name="Ohm R.A."/>
            <person name="Bhattacharya S.S."/>
            <person name="Shirouzu T."/>
            <person name="Yoshinaga Y."/>
            <person name="Martin F.M."/>
            <person name="Grigoriev I.V."/>
            <person name="Hibbett D.S."/>
        </authorList>
    </citation>
    <scope>NUCLEOTIDE SEQUENCE [LARGE SCALE GENOMIC DNA]</scope>
    <source>
        <strain evidence="2 3">HHB14362 ss-1</strain>
    </source>
</reference>
<dbReference type="Proteomes" id="UP000076761">
    <property type="component" value="Unassembled WGS sequence"/>
</dbReference>
<protein>
    <submittedName>
        <fullName evidence="2">Uncharacterized protein</fullName>
    </submittedName>
</protein>
<evidence type="ECO:0000313" key="3">
    <source>
        <dbReference type="Proteomes" id="UP000076761"/>
    </source>
</evidence>
<feature type="compositionally biased region" description="Basic residues" evidence="1">
    <location>
        <begin position="51"/>
        <end position="62"/>
    </location>
</feature>
<dbReference type="InParanoid" id="A0A165UVW9"/>
<keyword evidence="3" id="KW-1185">Reference proteome</keyword>
<feature type="compositionally biased region" description="Basic and acidic residues" evidence="1">
    <location>
        <begin position="27"/>
        <end position="39"/>
    </location>
</feature>
<feature type="region of interest" description="Disordered" evidence="1">
    <location>
        <begin position="1"/>
        <end position="72"/>
    </location>
</feature>
<gene>
    <name evidence="2" type="ORF">NEOLEDRAFT_1128992</name>
</gene>
<proteinExistence type="predicted"/>
<name>A0A165UVW9_9AGAM</name>
<dbReference type="EMBL" id="KV425556">
    <property type="protein sequence ID" value="KZT28777.1"/>
    <property type="molecule type" value="Genomic_DNA"/>
</dbReference>
<evidence type="ECO:0000256" key="1">
    <source>
        <dbReference type="SAM" id="MobiDB-lite"/>
    </source>
</evidence>
<accession>A0A165UVW9</accession>